<dbReference type="InterPro" id="IPR027417">
    <property type="entry name" value="P-loop_NTPase"/>
</dbReference>
<sequence length="334" mass="37090">MSANNGFALQERLLSKGEAIPWQAGMALHGWYPITVNRDPDHGAIAVCWRDLGQLRFSDSFFNNTLERQPREQRRVCHTPLSALDDIDDSLPPTAFIFHVSRCGSTLLTQLLASLPQCVVMSEPPVIDSVLRLHHDHPGQDTPALLRKVIRALGQRRSIAEKKFFIKFDCWHIHSLALLQQAFPETPCLFLYREPQAVLASHQRQRGPQMVPGLIHPALLPLPPHAIGLGDLDAYAGLVLASFFAAAKNHAGAGKLKLINYNQLPGILFSALLDDLAVEYTQEQLQTMRQRSGFHSKYTGNAFQGDPPAAQADRLSIIAASIQPLYAELAHPHY</sequence>
<name>W0V9W2_9BURK</name>
<dbReference type="EMBL" id="HG322949">
    <property type="protein sequence ID" value="CDG84047.1"/>
    <property type="molecule type" value="Genomic_DNA"/>
</dbReference>
<dbReference type="HOGENOM" id="CLU_055103_0_0_4"/>
<dbReference type="RefSeq" id="WP_051780967.1">
    <property type="nucleotide sequence ID" value="NZ_BCTH01000055.1"/>
</dbReference>
<accession>W0V9W2</accession>
<dbReference type="Gene3D" id="3.40.50.300">
    <property type="entry name" value="P-loop containing nucleotide triphosphate hydrolases"/>
    <property type="match status" value="1"/>
</dbReference>
<protein>
    <submittedName>
        <fullName evidence="1">Aspartyl/asparaginyl beta-hydroxylase</fullName>
    </submittedName>
</protein>
<proteinExistence type="predicted"/>
<gene>
    <name evidence="1" type="ORF">GJA_3429</name>
</gene>
<dbReference type="SUPFAM" id="SSF52540">
    <property type="entry name" value="P-loop containing nucleoside triphosphate hydrolases"/>
    <property type="match status" value="1"/>
</dbReference>
<evidence type="ECO:0000313" key="1">
    <source>
        <dbReference type="EMBL" id="CDG84047.1"/>
    </source>
</evidence>
<evidence type="ECO:0000313" key="2">
    <source>
        <dbReference type="Proteomes" id="UP000027604"/>
    </source>
</evidence>
<dbReference type="PATRIC" id="fig|1349767.4.peg.34"/>
<organism evidence="1 2">
    <name type="scientific">Janthinobacterium agaricidamnosum NBRC 102515 = DSM 9628</name>
    <dbReference type="NCBI Taxonomy" id="1349767"/>
    <lineage>
        <taxon>Bacteria</taxon>
        <taxon>Pseudomonadati</taxon>
        <taxon>Pseudomonadota</taxon>
        <taxon>Betaproteobacteria</taxon>
        <taxon>Burkholderiales</taxon>
        <taxon>Oxalobacteraceae</taxon>
        <taxon>Janthinobacterium</taxon>
    </lineage>
</organism>
<dbReference type="KEGG" id="jag:GJA_3429"/>
<dbReference type="eggNOG" id="COG1917">
    <property type="taxonomic scope" value="Bacteria"/>
</dbReference>
<dbReference type="STRING" id="1349767.GJA_3429"/>
<reference evidence="1 2" key="1">
    <citation type="journal article" date="2015" name="Genome Announc.">
        <title>Genome Sequence of Mushroom Soft-Rot Pathogen Janthinobacterium agaricidamnosum.</title>
        <authorList>
            <person name="Graupner K."/>
            <person name="Lackner G."/>
            <person name="Hertweck C."/>
        </authorList>
    </citation>
    <scope>NUCLEOTIDE SEQUENCE [LARGE SCALE GENOMIC DNA]</scope>
    <source>
        <strain evidence="2">NBRC 102515 / DSM 9628</strain>
    </source>
</reference>
<dbReference type="PANTHER" id="PTHR33844">
    <property type="entry name" value="SULFOTRANSFER_1 DOMAIN-CONTAINING PROTEIN"/>
    <property type="match status" value="1"/>
</dbReference>
<keyword evidence="2" id="KW-1185">Reference proteome</keyword>
<dbReference type="PANTHER" id="PTHR33844:SF1">
    <property type="entry name" value="SULFOTRANSFERASE DOMAIN-CONTAINING PROTEIN"/>
    <property type="match status" value="1"/>
</dbReference>
<dbReference type="OrthoDB" id="5380394at2"/>
<dbReference type="AlphaFoldDB" id="W0V9W2"/>
<dbReference type="Proteomes" id="UP000027604">
    <property type="component" value="Chromosome I"/>
</dbReference>